<proteinExistence type="predicted"/>
<gene>
    <name evidence="1" type="ORF">GCM10022277_12160</name>
</gene>
<evidence type="ECO:0008006" key="3">
    <source>
        <dbReference type="Google" id="ProtNLM"/>
    </source>
</evidence>
<dbReference type="Proteomes" id="UP001501565">
    <property type="component" value="Unassembled WGS sequence"/>
</dbReference>
<keyword evidence="2" id="KW-1185">Reference proteome</keyword>
<evidence type="ECO:0000313" key="2">
    <source>
        <dbReference type="Proteomes" id="UP001501565"/>
    </source>
</evidence>
<reference evidence="2" key="1">
    <citation type="journal article" date="2019" name="Int. J. Syst. Evol. Microbiol.">
        <title>The Global Catalogue of Microorganisms (GCM) 10K type strain sequencing project: providing services to taxonomists for standard genome sequencing and annotation.</title>
        <authorList>
            <consortium name="The Broad Institute Genomics Platform"/>
            <consortium name="The Broad Institute Genome Sequencing Center for Infectious Disease"/>
            <person name="Wu L."/>
            <person name="Ma J."/>
        </authorList>
    </citation>
    <scope>NUCLEOTIDE SEQUENCE [LARGE SCALE GENOMIC DNA]</scope>
    <source>
        <strain evidence="2">JCM 17551</strain>
    </source>
</reference>
<organism evidence="1 2">
    <name type="scientific">Litoribacillus peritrichatus</name>
    <dbReference type="NCBI Taxonomy" id="718191"/>
    <lineage>
        <taxon>Bacteria</taxon>
        <taxon>Pseudomonadati</taxon>
        <taxon>Pseudomonadota</taxon>
        <taxon>Gammaproteobacteria</taxon>
        <taxon>Oceanospirillales</taxon>
        <taxon>Oceanospirillaceae</taxon>
        <taxon>Litoribacillus</taxon>
    </lineage>
</organism>
<evidence type="ECO:0000313" key="1">
    <source>
        <dbReference type="EMBL" id="GAA3918481.1"/>
    </source>
</evidence>
<sequence>MADLMEEKVRNIDWVKYSGPEHFDPDELVEALILLSRNDESRAVHGLDNKVLFAVGNNHAGTYYPAILGALEILIELEKQSTNLAVRKCSFAILNDLFYFTPELGSYQTHTEEELEKIVKERLRDYEDKS</sequence>
<protein>
    <recommendedName>
        <fullName evidence="3">Immunity protein 30 domain-containing protein</fullName>
    </recommendedName>
</protein>
<name>A0ABP7MDM5_9GAMM</name>
<comment type="caution">
    <text evidence="1">The sequence shown here is derived from an EMBL/GenBank/DDBJ whole genome shotgun (WGS) entry which is preliminary data.</text>
</comment>
<dbReference type="RefSeq" id="WP_344796516.1">
    <property type="nucleotide sequence ID" value="NZ_BAABBN010000004.1"/>
</dbReference>
<dbReference type="EMBL" id="BAABBN010000004">
    <property type="protein sequence ID" value="GAA3918481.1"/>
    <property type="molecule type" value="Genomic_DNA"/>
</dbReference>
<accession>A0ABP7MDM5</accession>